<evidence type="ECO:0000313" key="2">
    <source>
        <dbReference type="Proteomes" id="UP000001847"/>
    </source>
</evidence>
<dbReference type="HOGENOM" id="CLU_1169524_0_0_12"/>
<evidence type="ECO:0000313" key="1">
    <source>
        <dbReference type="EMBL" id="ABZ98578.1"/>
    </source>
</evidence>
<dbReference type="EMBL" id="CP000786">
    <property type="protein sequence ID" value="ABZ98578.1"/>
    <property type="molecule type" value="Genomic_DNA"/>
</dbReference>
<dbReference type="KEGG" id="lbi:LEPBI_I2491"/>
<name>B0SLJ2_LEPBP</name>
<dbReference type="OrthoDB" id="345528at2"/>
<dbReference type="RefSeq" id="WP_012389439.1">
    <property type="nucleotide sequence ID" value="NC_010602.1"/>
</dbReference>
<dbReference type="PROSITE" id="PS51257">
    <property type="entry name" value="PROKAR_LIPOPROTEIN"/>
    <property type="match status" value="1"/>
</dbReference>
<dbReference type="Proteomes" id="UP000001847">
    <property type="component" value="Chromosome I"/>
</dbReference>
<organism evidence="1 2">
    <name type="scientific">Leptospira biflexa serovar Patoc (strain Patoc 1 / ATCC 23582 / Paris)</name>
    <dbReference type="NCBI Taxonomy" id="456481"/>
    <lineage>
        <taxon>Bacteria</taxon>
        <taxon>Pseudomonadati</taxon>
        <taxon>Spirochaetota</taxon>
        <taxon>Spirochaetia</taxon>
        <taxon>Leptospirales</taxon>
        <taxon>Leptospiraceae</taxon>
        <taxon>Leptospira</taxon>
    </lineage>
</organism>
<accession>B0SLJ2</accession>
<protein>
    <submittedName>
        <fullName evidence="1">Uncharacterized protein</fullName>
    </submittedName>
</protein>
<dbReference type="BioCyc" id="LBIF456481:LEPBI_RS12285-MONOMER"/>
<reference evidence="1 2" key="1">
    <citation type="journal article" date="2008" name="PLoS ONE">
        <title>Genome sequence of the saprophyte Leptospira biflexa provides insights into the evolution of Leptospira and the pathogenesis of leptospirosis.</title>
        <authorList>
            <person name="Picardeau M."/>
            <person name="Bulach D.M."/>
            <person name="Bouchier C."/>
            <person name="Zuerner R.L."/>
            <person name="Zidane N."/>
            <person name="Wilson P.J."/>
            <person name="Creno S."/>
            <person name="Kuczek E.S."/>
            <person name="Bommezzadri S."/>
            <person name="Davis J.C."/>
            <person name="McGrath A."/>
            <person name="Johnson M.J."/>
            <person name="Boursaux-Eude C."/>
            <person name="Seemann T."/>
            <person name="Rouy Z."/>
            <person name="Coppel R.L."/>
            <person name="Rood J.I."/>
            <person name="Lajus A."/>
            <person name="Davies J.K."/>
            <person name="Medigue C."/>
            <person name="Adler B."/>
        </authorList>
    </citation>
    <scope>NUCLEOTIDE SEQUENCE [LARGE SCALE GENOMIC DNA]</scope>
    <source>
        <strain evidence="2">Patoc 1 / ATCC 23582 / Paris</strain>
    </source>
</reference>
<sequence>MFNIKNTLIICVSLLVAIGCKSMPSQNPAAKDSSVLAVEMNVKQFFGSQIASRVYVVRIDKKVNPSQSLIVKTPTIASNWANRGIVYYLNVEPGEYAVVAMEYEVEQPPQQTSSTTSGNVTVTTSSGGGKTVYTVITSAEVAEKSKTKVGVGQIGYMGRFLIDTNKDYETADEIQKHYANILRPNMLSNTGMFGKLVAVDLLGTLVSHKKDEETIKEFNEDAKKSFAETPWSYLTEK</sequence>
<dbReference type="AlphaFoldDB" id="B0SLJ2"/>
<keyword evidence="2" id="KW-1185">Reference proteome</keyword>
<proteinExistence type="predicted"/>
<gene>
    <name evidence="1" type="ordered locus">LEPBI_I2491</name>
</gene>